<feature type="compositionally biased region" description="Basic and acidic residues" evidence="1">
    <location>
        <begin position="80"/>
        <end position="92"/>
    </location>
</feature>
<feature type="non-terminal residue" evidence="3">
    <location>
        <position position="1"/>
    </location>
</feature>
<name>A0A131Z8A8_RHIAP</name>
<proteinExistence type="predicted"/>
<evidence type="ECO:0000313" key="3">
    <source>
        <dbReference type="EMBL" id="JAP87589.1"/>
    </source>
</evidence>
<feature type="region of interest" description="Disordered" evidence="1">
    <location>
        <begin position="73"/>
        <end position="92"/>
    </location>
</feature>
<protein>
    <recommendedName>
        <fullName evidence="4">Secreted protein</fullName>
    </recommendedName>
</protein>
<reference evidence="3" key="1">
    <citation type="journal article" date="2016" name="Ticks Tick Borne Dis.">
        <title>De novo assembly and annotation of the salivary gland transcriptome of Rhipicephalus appendiculatus male and female ticks during blood feeding.</title>
        <authorList>
            <person name="de Castro M.H."/>
            <person name="de Klerk D."/>
            <person name="Pienaar R."/>
            <person name="Latif A.A."/>
            <person name="Rees D.J."/>
            <person name="Mans B.J."/>
        </authorList>
    </citation>
    <scope>NUCLEOTIDE SEQUENCE</scope>
    <source>
        <tissue evidence="3">Salivary glands</tissue>
    </source>
</reference>
<evidence type="ECO:0000256" key="1">
    <source>
        <dbReference type="SAM" id="MobiDB-lite"/>
    </source>
</evidence>
<sequence length="127" mass="14426">VSLSELFFLLLIFFKDSLGDCCVSVLVDACLGRRRCTSCFPPRSFLFFFPLFVQSKKKKSLYMTQEGRRASFQNRKKNHIREEKTEAETSRQDRASTILYSLLFIVTCPSSCCHFTRAAGARAACGS</sequence>
<feature type="chain" id="PRO_5007287079" description="Secreted protein" evidence="2">
    <location>
        <begin position="20"/>
        <end position="127"/>
    </location>
</feature>
<feature type="signal peptide" evidence="2">
    <location>
        <begin position="1"/>
        <end position="19"/>
    </location>
</feature>
<organism evidence="3">
    <name type="scientific">Rhipicephalus appendiculatus</name>
    <name type="common">Brown ear tick</name>
    <dbReference type="NCBI Taxonomy" id="34631"/>
    <lineage>
        <taxon>Eukaryota</taxon>
        <taxon>Metazoa</taxon>
        <taxon>Ecdysozoa</taxon>
        <taxon>Arthropoda</taxon>
        <taxon>Chelicerata</taxon>
        <taxon>Arachnida</taxon>
        <taxon>Acari</taxon>
        <taxon>Parasitiformes</taxon>
        <taxon>Ixodida</taxon>
        <taxon>Ixodoidea</taxon>
        <taxon>Ixodidae</taxon>
        <taxon>Rhipicephalinae</taxon>
        <taxon>Rhipicephalus</taxon>
        <taxon>Rhipicephalus</taxon>
    </lineage>
</organism>
<accession>A0A131Z8A8</accession>
<dbReference type="EMBL" id="GEDV01000968">
    <property type="protein sequence ID" value="JAP87589.1"/>
    <property type="molecule type" value="Transcribed_RNA"/>
</dbReference>
<keyword evidence="2" id="KW-0732">Signal</keyword>
<evidence type="ECO:0000256" key="2">
    <source>
        <dbReference type="SAM" id="SignalP"/>
    </source>
</evidence>
<dbReference type="AlphaFoldDB" id="A0A131Z8A8"/>
<evidence type="ECO:0008006" key="4">
    <source>
        <dbReference type="Google" id="ProtNLM"/>
    </source>
</evidence>